<accession>A0A7C9HQ52</accession>
<dbReference type="EMBL" id="WQLB01000003">
    <property type="protein sequence ID" value="MVN85892.1"/>
    <property type="molecule type" value="Genomic_DNA"/>
</dbReference>
<dbReference type="Pfam" id="PF00293">
    <property type="entry name" value="NUDIX"/>
    <property type="match status" value="1"/>
</dbReference>
<evidence type="ECO:0000313" key="6">
    <source>
        <dbReference type="Proteomes" id="UP000483286"/>
    </source>
</evidence>
<dbReference type="PROSITE" id="PS51462">
    <property type="entry name" value="NUDIX"/>
    <property type="match status" value="1"/>
</dbReference>
<dbReference type="InterPro" id="IPR020476">
    <property type="entry name" value="Nudix_hydrolase"/>
</dbReference>
<feature type="domain" description="Nudix hydrolase" evidence="4">
    <location>
        <begin position="6"/>
        <end position="150"/>
    </location>
</feature>
<dbReference type="Proteomes" id="UP000483286">
    <property type="component" value="Unassembled WGS sequence"/>
</dbReference>
<evidence type="ECO:0000256" key="3">
    <source>
        <dbReference type="RuleBase" id="RU003476"/>
    </source>
</evidence>
<dbReference type="SUPFAM" id="SSF55811">
    <property type="entry name" value="Nudix"/>
    <property type="match status" value="1"/>
</dbReference>
<comment type="similarity">
    <text evidence="3">Belongs to the Nudix hydrolase family.</text>
</comment>
<dbReference type="AlphaFoldDB" id="A0A7C9HQ52"/>
<dbReference type="PANTHER" id="PTHR43046:SF14">
    <property type="entry name" value="MUTT_NUDIX FAMILY PROTEIN"/>
    <property type="match status" value="1"/>
</dbReference>
<comment type="cofactor">
    <cofactor evidence="1">
        <name>Mg(2+)</name>
        <dbReference type="ChEBI" id="CHEBI:18420"/>
    </cofactor>
</comment>
<dbReference type="PROSITE" id="PS00893">
    <property type="entry name" value="NUDIX_BOX"/>
    <property type="match status" value="1"/>
</dbReference>
<reference evidence="5 6" key="1">
    <citation type="submission" date="2019-12" db="EMBL/GenBank/DDBJ databases">
        <title>Deinococcus sp. HMF7620 Genome sequencing and assembly.</title>
        <authorList>
            <person name="Kang H."/>
            <person name="Kim H."/>
            <person name="Joh K."/>
        </authorList>
    </citation>
    <scope>NUCLEOTIDE SEQUENCE [LARGE SCALE GENOMIC DNA]</scope>
    <source>
        <strain evidence="5 6">HMF7620</strain>
    </source>
</reference>
<evidence type="ECO:0000259" key="4">
    <source>
        <dbReference type="PROSITE" id="PS51462"/>
    </source>
</evidence>
<dbReference type="Gene3D" id="3.90.79.10">
    <property type="entry name" value="Nucleoside Triphosphate Pyrophosphohydrolase"/>
    <property type="match status" value="1"/>
</dbReference>
<protein>
    <submittedName>
        <fullName evidence="5">NUDIX domain-containing protein</fullName>
    </submittedName>
</protein>
<dbReference type="RefSeq" id="WP_157457935.1">
    <property type="nucleotide sequence ID" value="NZ_WQLB01000003.1"/>
</dbReference>
<name>A0A7C9HQ52_9DEIO</name>
<keyword evidence="6" id="KW-1185">Reference proteome</keyword>
<sequence length="156" mass="16207">MSDPPGLSVGVSVLLQDEAGRVLLQRRGDDGRWGTPGGRLNPGETFLAAAHRELHEETGLSCPGLTLLPLPDGLVDGPDFRHDYPSGQAVFMVGLRAWGTISAAAVEDAAPDDSGETLELGWFALDNLPALSGAVNVASMNLLRARAGLGPLVNSA</sequence>
<dbReference type="InterPro" id="IPR020084">
    <property type="entry name" value="NUDIX_hydrolase_CS"/>
</dbReference>
<comment type="caution">
    <text evidence="5">The sequence shown here is derived from an EMBL/GenBank/DDBJ whole genome shotgun (WGS) entry which is preliminary data.</text>
</comment>
<gene>
    <name evidence="5" type="ORF">GO986_03835</name>
</gene>
<dbReference type="PRINTS" id="PR00502">
    <property type="entry name" value="NUDIXFAMILY"/>
</dbReference>
<keyword evidence="2 3" id="KW-0378">Hydrolase</keyword>
<evidence type="ECO:0000313" key="5">
    <source>
        <dbReference type="EMBL" id="MVN85892.1"/>
    </source>
</evidence>
<dbReference type="InterPro" id="IPR015797">
    <property type="entry name" value="NUDIX_hydrolase-like_dom_sf"/>
</dbReference>
<dbReference type="GO" id="GO:0016787">
    <property type="term" value="F:hydrolase activity"/>
    <property type="evidence" value="ECO:0007669"/>
    <property type="project" value="UniProtKB-KW"/>
</dbReference>
<dbReference type="InterPro" id="IPR000086">
    <property type="entry name" value="NUDIX_hydrolase_dom"/>
</dbReference>
<dbReference type="PANTHER" id="PTHR43046">
    <property type="entry name" value="GDP-MANNOSE MANNOSYL HYDROLASE"/>
    <property type="match status" value="1"/>
</dbReference>
<organism evidence="5 6">
    <name type="scientific">Deinococcus arboris</name>
    <dbReference type="NCBI Taxonomy" id="2682977"/>
    <lineage>
        <taxon>Bacteria</taxon>
        <taxon>Thermotogati</taxon>
        <taxon>Deinococcota</taxon>
        <taxon>Deinococci</taxon>
        <taxon>Deinococcales</taxon>
        <taxon>Deinococcaceae</taxon>
        <taxon>Deinococcus</taxon>
    </lineage>
</organism>
<evidence type="ECO:0000256" key="1">
    <source>
        <dbReference type="ARBA" id="ARBA00001946"/>
    </source>
</evidence>
<proteinExistence type="inferred from homology"/>
<evidence type="ECO:0000256" key="2">
    <source>
        <dbReference type="ARBA" id="ARBA00022801"/>
    </source>
</evidence>